<feature type="compositionally biased region" description="Polar residues" evidence="1">
    <location>
        <begin position="1"/>
        <end position="18"/>
    </location>
</feature>
<keyword evidence="3" id="KW-1185">Reference proteome</keyword>
<dbReference type="RefSeq" id="WP_064025024.1">
    <property type="nucleotide sequence ID" value="NZ_CP023669.1"/>
</dbReference>
<comment type="caution">
    <text evidence="2">The sequence shown here is derived from an EMBL/GenBank/DDBJ whole genome shotgun (WGS) entry which is preliminary data.</text>
</comment>
<dbReference type="Proteomes" id="UP000077734">
    <property type="component" value="Unassembled WGS sequence"/>
</dbReference>
<feature type="region of interest" description="Disordered" evidence="1">
    <location>
        <begin position="1"/>
        <end position="50"/>
    </location>
</feature>
<feature type="compositionally biased region" description="Basic and acidic residues" evidence="1">
    <location>
        <begin position="23"/>
        <end position="36"/>
    </location>
</feature>
<reference evidence="2 3" key="1">
    <citation type="submission" date="2016-03" db="EMBL/GenBank/DDBJ databases">
        <authorList>
            <person name="Heylen K."/>
            <person name="De Vos P."/>
            <person name="Vekeman B."/>
        </authorList>
    </citation>
    <scope>NUCLEOTIDE SEQUENCE [LARGE SCALE GENOMIC DNA]</scope>
    <source>
        <strain evidence="2 3">R-49807</strain>
    </source>
</reference>
<dbReference type="KEGG" id="mko:MKLM6_1400"/>
<evidence type="ECO:0000313" key="2">
    <source>
        <dbReference type="EMBL" id="OAI29082.1"/>
    </source>
</evidence>
<sequence length="117" mass="12678">MEINTSHPQQNVALNQVAGSRKTATEELTERRKPVEQDATNQENRAVSTDTLVLSEESLKRSQAAATQPNDRAPQIANREQAQQALGALISGVNRNPAEALAAYGNTSADRVRTLLN</sequence>
<name>A0A291IHI8_9GAMM</name>
<accession>A0A291IHI8</accession>
<dbReference type="EMBL" id="LUUL01000051">
    <property type="protein sequence ID" value="OAI29082.1"/>
    <property type="molecule type" value="Genomic_DNA"/>
</dbReference>
<feature type="compositionally biased region" description="Polar residues" evidence="1">
    <location>
        <begin position="38"/>
        <end position="50"/>
    </location>
</feature>
<proteinExistence type="predicted"/>
<protein>
    <submittedName>
        <fullName evidence="2">Uncharacterized protein</fullName>
    </submittedName>
</protein>
<evidence type="ECO:0000256" key="1">
    <source>
        <dbReference type="SAM" id="MobiDB-lite"/>
    </source>
</evidence>
<dbReference type="AlphaFoldDB" id="A0A291IHI8"/>
<gene>
    <name evidence="2" type="ORF">A1356_05065</name>
</gene>
<organism evidence="2 3">
    <name type="scientific">Methylomonas koyamae</name>
    <dbReference type="NCBI Taxonomy" id="702114"/>
    <lineage>
        <taxon>Bacteria</taxon>
        <taxon>Pseudomonadati</taxon>
        <taxon>Pseudomonadota</taxon>
        <taxon>Gammaproteobacteria</taxon>
        <taxon>Methylococcales</taxon>
        <taxon>Methylococcaceae</taxon>
        <taxon>Methylomonas</taxon>
    </lineage>
</organism>
<evidence type="ECO:0000313" key="3">
    <source>
        <dbReference type="Proteomes" id="UP000077734"/>
    </source>
</evidence>